<dbReference type="SMART" id="SM00014">
    <property type="entry name" value="acidPPc"/>
    <property type="match status" value="1"/>
</dbReference>
<accession>A0A239NX80</accession>
<reference evidence="4 5" key="1">
    <citation type="submission" date="2017-06" db="EMBL/GenBank/DDBJ databases">
        <authorList>
            <person name="Kim H.J."/>
            <person name="Triplett B.A."/>
        </authorList>
    </citation>
    <scope>NUCLEOTIDE SEQUENCE [LARGE SCALE GENOMIC DNA]</scope>
    <source>
        <strain evidence="4 5">CGMCC 4.5593</strain>
    </source>
</reference>
<feature type="domain" description="Phosphatidic acid phosphatase type 2/haloperoxidase" evidence="3">
    <location>
        <begin position="93"/>
        <end position="199"/>
    </location>
</feature>
<dbReference type="EMBL" id="FZPH01000011">
    <property type="protein sequence ID" value="SNT59456.1"/>
    <property type="molecule type" value="Genomic_DNA"/>
</dbReference>
<feature type="transmembrane region" description="Helical" evidence="2">
    <location>
        <begin position="68"/>
        <end position="88"/>
    </location>
</feature>
<dbReference type="InterPro" id="IPR036938">
    <property type="entry name" value="PAP2/HPO_sf"/>
</dbReference>
<feature type="transmembrane region" description="Helical" evidence="2">
    <location>
        <begin position="184"/>
        <end position="206"/>
    </location>
</feature>
<dbReference type="InterPro" id="IPR000326">
    <property type="entry name" value="PAP2/HPO"/>
</dbReference>
<evidence type="ECO:0000259" key="3">
    <source>
        <dbReference type="SMART" id="SM00014"/>
    </source>
</evidence>
<feature type="transmembrane region" description="Helical" evidence="2">
    <location>
        <begin position="95"/>
        <end position="111"/>
    </location>
</feature>
<gene>
    <name evidence="4" type="ORF">SAMN05421812_111189</name>
</gene>
<dbReference type="Pfam" id="PF01569">
    <property type="entry name" value="PAP2"/>
    <property type="match status" value="1"/>
</dbReference>
<keyword evidence="2" id="KW-0812">Transmembrane</keyword>
<name>A0A239NX80_9ACTN</name>
<feature type="transmembrane region" description="Helical" evidence="2">
    <location>
        <begin position="218"/>
        <end position="238"/>
    </location>
</feature>
<keyword evidence="2" id="KW-0472">Membrane</keyword>
<dbReference type="Proteomes" id="UP000198362">
    <property type="component" value="Unassembled WGS sequence"/>
</dbReference>
<sequence length="291" mass="29999">MNLETPTLRLLAAAGASAIAFGLTWLVFVRTAAGQVVDGRLLPRADQGGGYAQDTVLYGPAARVLGRFGNPLLIGALVVAIVVLALLVRRFRAGLAGAVVVVASAGAAALAKQEIARPELGVVDSSTHNSFPSGHVALAAALLLGFLLVVPARFRWWVAVPGATGVSVIAAATMIAGWHRFSDVAGSVLLVATVYFLVASVLARWPGRHEPADPPDDWSGFLTLAIGLTLLMMALLAIAPNAGLPLLAAIATAGGLTILVVWAAVYLTRPPDREPDDPKSEAATPMATSRA</sequence>
<feature type="transmembrane region" description="Helical" evidence="2">
    <location>
        <begin position="131"/>
        <end position="150"/>
    </location>
</feature>
<feature type="region of interest" description="Disordered" evidence="1">
    <location>
        <begin position="272"/>
        <end position="291"/>
    </location>
</feature>
<evidence type="ECO:0000313" key="5">
    <source>
        <dbReference type="Proteomes" id="UP000198362"/>
    </source>
</evidence>
<feature type="transmembrane region" description="Helical" evidence="2">
    <location>
        <begin position="244"/>
        <end position="267"/>
    </location>
</feature>
<dbReference type="Gene3D" id="1.20.144.10">
    <property type="entry name" value="Phosphatidic acid phosphatase type 2/haloperoxidase"/>
    <property type="match status" value="1"/>
</dbReference>
<organism evidence="4 5">
    <name type="scientific">Asanoa hainanensis</name>
    <dbReference type="NCBI Taxonomy" id="560556"/>
    <lineage>
        <taxon>Bacteria</taxon>
        <taxon>Bacillati</taxon>
        <taxon>Actinomycetota</taxon>
        <taxon>Actinomycetes</taxon>
        <taxon>Micromonosporales</taxon>
        <taxon>Micromonosporaceae</taxon>
        <taxon>Asanoa</taxon>
    </lineage>
</organism>
<keyword evidence="5" id="KW-1185">Reference proteome</keyword>
<protein>
    <submittedName>
        <fullName evidence="4">PAP2 superfamily protein</fullName>
    </submittedName>
</protein>
<evidence type="ECO:0000256" key="1">
    <source>
        <dbReference type="SAM" id="MobiDB-lite"/>
    </source>
</evidence>
<dbReference type="RefSeq" id="WP_144022764.1">
    <property type="nucleotide sequence ID" value="NZ_FZPH01000011.1"/>
</dbReference>
<proteinExistence type="predicted"/>
<keyword evidence="2" id="KW-1133">Transmembrane helix</keyword>
<dbReference type="AlphaFoldDB" id="A0A239NX80"/>
<feature type="transmembrane region" description="Helical" evidence="2">
    <location>
        <begin position="157"/>
        <end position="178"/>
    </location>
</feature>
<dbReference type="OrthoDB" id="3240395at2"/>
<dbReference type="SUPFAM" id="SSF48317">
    <property type="entry name" value="Acid phosphatase/Vanadium-dependent haloperoxidase"/>
    <property type="match status" value="1"/>
</dbReference>
<evidence type="ECO:0000313" key="4">
    <source>
        <dbReference type="EMBL" id="SNT59456.1"/>
    </source>
</evidence>
<evidence type="ECO:0000256" key="2">
    <source>
        <dbReference type="SAM" id="Phobius"/>
    </source>
</evidence>